<evidence type="ECO:0000313" key="1">
    <source>
        <dbReference type="EMBL" id="HAN26360.1"/>
    </source>
</evidence>
<reference evidence="1 2" key="1">
    <citation type="journal article" date="2018" name="Nat. Biotechnol.">
        <title>A standardized bacterial taxonomy based on genome phylogeny substantially revises the tree of life.</title>
        <authorList>
            <person name="Parks D.H."/>
            <person name="Chuvochina M."/>
            <person name="Waite D.W."/>
            <person name="Rinke C."/>
            <person name="Skarshewski A."/>
            <person name="Chaumeil P.A."/>
            <person name="Hugenholtz P."/>
        </authorList>
    </citation>
    <scope>NUCLEOTIDE SEQUENCE [LARGE SCALE GENOMIC DNA]</scope>
    <source>
        <strain evidence="1">UBA9158</strain>
    </source>
</reference>
<proteinExistence type="predicted"/>
<dbReference type="Proteomes" id="UP000259273">
    <property type="component" value="Unassembled WGS sequence"/>
</dbReference>
<sequence>MGFIDILTEDEYSSMKNHRDFQAMVGELSTEKITQMYEDNVGSRERVRPYVGEYTWALVNTYQAIILRTALLIQMGQKDSEKLNWHLDSGVRQLLNSALSEAEVAEFDQTRIGKVNWIQRKFEFKILAAMQVVISGEQFGDEALRQAMKMEEKVQQLANA</sequence>
<evidence type="ECO:0000313" key="2">
    <source>
        <dbReference type="Proteomes" id="UP000259273"/>
    </source>
</evidence>
<gene>
    <name evidence="1" type="ORF">DCP75_01225</name>
</gene>
<name>A0A3C1KI20_9GAMM</name>
<dbReference type="EMBL" id="DMND01000022">
    <property type="protein sequence ID" value="HAN26360.1"/>
    <property type="molecule type" value="Genomic_DNA"/>
</dbReference>
<organism evidence="1 2">
    <name type="scientific">Haliea salexigens</name>
    <dbReference type="NCBI Taxonomy" id="287487"/>
    <lineage>
        <taxon>Bacteria</taxon>
        <taxon>Pseudomonadati</taxon>
        <taxon>Pseudomonadota</taxon>
        <taxon>Gammaproteobacteria</taxon>
        <taxon>Cellvibrionales</taxon>
        <taxon>Halieaceae</taxon>
        <taxon>Haliea</taxon>
    </lineage>
</organism>
<accession>A0A3C1KI20</accession>
<dbReference type="AlphaFoldDB" id="A0A3C1KI20"/>
<protein>
    <submittedName>
        <fullName evidence="1">Uncharacterized protein</fullName>
    </submittedName>
</protein>
<comment type="caution">
    <text evidence="1">The sequence shown here is derived from an EMBL/GenBank/DDBJ whole genome shotgun (WGS) entry which is preliminary data.</text>
</comment>